<keyword evidence="3" id="KW-1185">Reference proteome</keyword>
<name>A0A6A6U7M3_9PEZI</name>
<dbReference type="Proteomes" id="UP000799302">
    <property type="component" value="Unassembled WGS sequence"/>
</dbReference>
<accession>A0A6A6U7M3</accession>
<feature type="region of interest" description="Disordered" evidence="1">
    <location>
        <begin position="491"/>
        <end position="511"/>
    </location>
</feature>
<evidence type="ECO:0000313" key="3">
    <source>
        <dbReference type="Proteomes" id="UP000799302"/>
    </source>
</evidence>
<feature type="region of interest" description="Disordered" evidence="1">
    <location>
        <begin position="379"/>
        <end position="420"/>
    </location>
</feature>
<sequence>MPRVIQDSDDEDGLDAPISPVPTRRSMSTTNASAKKTSIYDVESSPIAPISKGSISHQETPTSKKRKRSLIQRSPVVQADREEGSSSDHVLIPQSVGEQYSVMHTTQPVDGGTVWNLPPSMQEEFNQHQPHTMFSEGASTIPDTSATQRRVLEQMHMHMGPPELSTVPEYAGELVDGEKVKSSLNWSQLINSEAGVEDQVALLEEPTLNTDDAVVNTDKNPETDVAQENVTAAAMVEQPIVQENWTPPGTPQILEITSQDHVEPIDTPLTDKSTSKMKRKRSKPEDGETDELQMETPKPAAQKEKRKKRGRPRKSVTEPEVADEEEAKEGNADVIAVSDEDPPEPREITAVDTTTFQGLTTNSEVDSKSKVVVEIPLLQATENHPDQHQEVVDETQTPQTEKMAKKRGRGRPKKGSVTTPVKVLDDEAAVQDLDKVIMEESDNAVKQLTEKAADFPLLKTEDEEIPKEPSEPDQAKENITLGEELKSIQIKTKTTKSTGVSRDGKGPHRVGLSKRVRIAPLLKIVRK</sequence>
<feature type="compositionally biased region" description="Basic and acidic residues" evidence="1">
    <location>
        <begin position="466"/>
        <end position="476"/>
    </location>
</feature>
<dbReference type="AlphaFoldDB" id="A0A6A6U7M3"/>
<dbReference type="PRINTS" id="PR00929">
    <property type="entry name" value="ATHOOK"/>
</dbReference>
<dbReference type="InterPro" id="IPR017956">
    <property type="entry name" value="AT_hook_DNA-bd_motif"/>
</dbReference>
<feature type="compositionally biased region" description="Basic residues" evidence="1">
    <location>
        <begin position="404"/>
        <end position="414"/>
    </location>
</feature>
<evidence type="ECO:0008006" key="4">
    <source>
        <dbReference type="Google" id="ProtNLM"/>
    </source>
</evidence>
<evidence type="ECO:0000256" key="1">
    <source>
        <dbReference type="SAM" id="MobiDB-lite"/>
    </source>
</evidence>
<proteinExistence type="predicted"/>
<reference evidence="2" key="1">
    <citation type="journal article" date="2020" name="Stud. Mycol.">
        <title>101 Dothideomycetes genomes: a test case for predicting lifestyles and emergence of pathogens.</title>
        <authorList>
            <person name="Haridas S."/>
            <person name="Albert R."/>
            <person name="Binder M."/>
            <person name="Bloem J."/>
            <person name="Labutti K."/>
            <person name="Salamov A."/>
            <person name="Andreopoulos B."/>
            <person name="Baker S."/>
            <person name="Barry K."/>
            <person name="Bills G."/>
            <person name="Bluhm B."/>
            <person name="Cannon C."/>
            <person name="Castanera R."/>
            <person name="Culley D."/>
            <person name="Daum C."/>
            <person name="Ezra D."/>
            <person name="Gonzalez J."/>
            <person name="Henrissat B."/>
            <person name="Kuo A."/>
            <person name="Liang C."/>
            <person name="Lipzen A."/>
            <person name="Lutzoni F."/>
            <person name="Magnuson J."/>
            <person name="Mondo S."/>
            <person name="Nolan M."/>
            <person name="Ohm R."/>
            <person name="Pangilinan J."/>
            <person name="Park H.-J."/>
            <person name="Ramirez L."/>
            <person name="Alfaro M."/>
            <person name="Sun H."/>
            <person name="Tritt A."/>
            <person name="Yoshinaga Y."/>
            <person name="Zwiers L.-H."/>
            <person name="Turgeon B."/>
            <person name="Goodwin S."/>
            <person name="Spatafora J."/>
            <person name="Crous P."/>
            <person name="Grigoriev I."/>
        </authorList>
    </citation>
    <scope>NUCLEOTIDE SEQUENCE</scope>
    <source>
        <strain evidence="2">CBS 115976</strain>
    </source>
</reference>
<feature type="region of interest" description="Disordered" evidence="1">
    <location>
        <begin position="243"/>
        <end position="353"/>
    </location>
</feature>
<gene>
    <name evidence="2" type="ORF">BT63DRAFT_457259</name>
</gene>
<organism evidence="2 3">
    <name type="scientific">Microthyrium microscopicum</name>
    <dbReference type="NCBI Taxonomy" id="703497"/>
    <lineage>
        <taxon>Eukaryota</taxon>
        <taxon>Fungi</taxon>
        <taxon>Dikarya</taxon>
        <taxon>Ascomycota</taxon>
        <taxon>Pezizomycotina</taxon>
        <taxon>Dothideomycetes</taxon>
        <taxon>Dothideomycetes incertae sedis</taxon>
        <taxon>Microthyriales</taxon>
        <taxon>Microthyriaceae</taxon>
        <taxon>Microthyrium</taxon>
    </lineage>
</organism>
<dbReference type="OrthoDB" id="5404794at2759"/>
<evidence type="ECO:0000313" key="2">
    <source>
        <dbReference type="EMBL" id="KAF2667960.1"/>
    </source>
</evidence>
<dbReference type="GO" id="GO:0003677">
    <property type="term" value="F:DNA binding"/>
    <property type="evidence" value="ECO:0007669"/>
    <property type="project" value="InterPro"/>
</dbReference>
<feature type="region of interest" description="Disordered" evidence="1">
    <location>
        <begin position="1"/>
        <end position="87"/>
    </location>
</feature>
<feature type="compositionally biased region" description="Polar residues" evidence="1">
    <location>
        <begin position="25"/>
        <end position="36"/>
    </location>
</feature>
<feature type="region of interest" description="Disordered" evidence="1">
    <location>
        <begin position="455"/>
        <end position="478"/>
    </location>
</feature>
<feature type="compositionally biased region" description="Basic residues" evidence="1">
    <location>
        <begin position="304"/>
        <end position="314"/>
    </location>
</feature>
<dbReference type="SMART" id="SM00384">
    <property type="entry name" value="AT_hook"/>
    <property type="match status" value="2"/>
</dbReference>
<protein>
    <recommendedName>
        <fullName evidence="4">AT hook domain-containing protein</fullName>
    </recommendedName>
</protein>
<dbReference type="EMBL" id="MU004237">
    <property type="protein sequence ID" value="KAF2667960.1"/>
    <property type="molecule type" value="Genomic_DNA"/>
</dbReference>